<evidence type="ECO:0000313" key="1">
    <source>
        <dbReference type="EnsemblMetazoa" id="AMEC011477-PA"/>
    </source>
</evidence>
<reference evidence="2" key="1">
    <citation type="submission" date="2014-01" db="EMBL/GenBank/DDBJ databases">
        <title>The Genome Sequence of Anopheles melas CM1001059_A (V2).</title>
        <authorList>
            <consortium name="The Broad Institute Genomics Platform"/>
            <person name="Neafsey D.E."/>
            <person name="Besansky N."/>
            <person name="Howell P."/>
            <person name="Walton C."/>
            <person name="Young S.K."/>
            <person name="Zeng Q."/>
            <person name="Gargeya S."/>
            <person name="Fitzgerald M."/>
            <person name="Haas B."/>
            <person name="Abouelleil A."/>
            <person name="Allen A.W."/>
            <person name="Alvarado L."/>
            <person name="Arachchi H.M."/>
            <person name="Berlin A.M."/>
            <person name="Chapman S.B."/>
            <person name="Gainer-Dewar J."/>
            <person name="Goldberg J."/>
            <person name="Griggs A."/>
            <person name="Gujja S."/>
            <person name="Hansen M."/>
            <person name="Howarth C."/>
            <person name="Imamovic A."/>
            <person name="Ireland A."/>
            <person name="Larimer J."/>
            <person name="McCowan C."/>
            <person name="Murphy C."/>
            <person name="Pearson M."/>
            <person name="Poon T.W."/>
            <person name="Priest M."/>
            <person name="Roberts A."/>
            <person name="Saif S."/>
            <person name="Shea T."/>
            <person name="Sisk P."/>
            <person name="Sykes S."/>
            <person name="Wortman J."/>
            <person name="Nusbaum C."/>
            <person name="Birren B."/>
        </authorList>
    </citation>
    <scope>NUCLEOTIDE SEQUENCE [LARGE SCALE GENOMIC DNA]</scope>
    <source>
        <strain evidence="2">CM1001059</strain>
    </source>
</reference>
<dbReference type="VEuPathDB" id="VectorBase:AMEC011477"/>
<name>A0A182U043_9DIPT</name>
<evidence type="ECO:0000313" key="2">
    <source>
        <dbReference type="Proteomes" id="UP000075902"/>
    </source>
</evidence>
<protein>
    <submittedName>
        <fullName evidence="1">Uncharacterized protein</fullName>
    </submittedName>
</protein>
<dbReference type="EnsemblMetazoa" id="AMEC011477-RA">
    <property type="protein sequence ID" value="AMEC011477-PA"/>
    <property type="gene ID" value="AMEC011477"/>
</dbReference>
<sequence length="257" mass="29097">MHGSIHGQTSRVSGCAYPCRCVPSCVQPLEPELTNGLEPDTVIRVSQTKLTSVVPSASIQSPVDRRYKRMATTGSDTFYIAGTKRHTGNCAPLWDVYNPDWLPSLFIPTQTREPVDASTIESCKEFLRHEQLTEESIANPLLDQRPDHSVLRTLLIDEIIAYPIGRTYFLLDDESDHSTRSTYSARQLAKELKKCISRSTPIGRMVLERNAPDYPERMFSSDSTVTQLDLSVPPRWEMEKTIMTMQHSVLELLNRLD</sequence>
<dbReference type="Proteomes" id="UP000075902">
    <property type="component" value="Unassembled WGS sequence"/>
</dbReference>
<keyword evidence="2" id="KW-1185">Reference proteome</keyword>
<organism evidence="1 2">
    <name type="scientific">Anopheles melas</name>
    <dbReference type="NCBI Taxonomy" id="34690"/>
    <lineage>
        <taxon>Eukaryota</taxon>
        <taxon>Metazoa</taxon>
        <taxon>Ecdysozoa</taxon>
        <taxon>Arthropoda</taxon>
        <taxon>Hexapoda</taxon>
        <taxon>Insecta</taxon>
        <taxon>Pterygota</taxon>
        <taxon>Neoptera</taxon>
        <taxon>Endopterygota</taxon>
        <taxon>Diptera</taxon>
        <taxon>Nematocera</taxon>
        <taxon>Culicoidea</taxon>
        <taxon>Culicidae</taxon>
        <taxon>Anophelinae</taxon>
        <taxon>Anopheles</taxon>
    </lineage>
</organism>
<accession>A0A182U043</accession>
<dbReference type="AlphaFoldDB" id="A0A182U043"/>
<proteinExistence type="predicted"/>
<reference evidence="1" key="2">
    <citation type="submission" date="2020-05" db="UniProtKB">
        <authorList>
            <consortium name="EnsemblMetazoa"/>
        </authorList>
    </citation>
    <scope>IDENTIFICATION</scope>
    <source>
        <strain evidence="1">CM1001059</strain>
    </source>
</reference>